<evidence type="ECO:0000313" key="20">
    <source>
        <dbReference type="Proteomes" id="UP000265040"/>
    </source>
</evidence>
<dbReference type="GO" id="GO:0016459">
    <property type="term" value="C:myosin complex"/>
    <property type="evidence" value="ECO:0007669"/>
    <property type="project" value="UniProtKB-KW"/>
</dbReference>
<dbReference type="PROSITE" id="PS51757">
    <property type="entry name" value="TH1"/>
    <property type="match status" value="1"/>
</dbReference>
<dbReference type="PROSITE" id="PS50096">
    <property type="entry name" value="IQ"/>
    <property type="match status" value="4"/>
</dbReference>
<name>A0A7N5ZUA6_ANATE</name>
<dbReference type="FunFam" id="1.10.10.820:FF:000001">
    <property type="entry name" value="Myosin heavy chain"/>
    <property type="match status" value="1"/>
</dbReference>
<dbReference type="Pfam" id="PF00063">
    <property type="entry name" value="Myosin_head"/>
    <property type="match status" value="1"/>
</dbReference>
<dbReference type="InterPro" id="IPR001609">
    <property type="entry name" value="Myosin_head_motor_dom-like"/>
</dbReference>
<evidence type="ECO:0000256" key="12">
    <source>
        <dbReference type="ARBA" id="ARBA00023203"/>
    </source>
</evidence>
<evidence type="ECO:0000256" key="2">
    <source>
        <dbReference type="ARBA" id="ARBA00008314"/>
    </source>
</evidence>
<dbReference type="Gene3D" id="3.40.850.10">
    <property type="entry name" value="Kinesin motor domain"/>
    <property type="match status" value="1"/>
</dbReference>
<dbReference type="InterPro" id="IPR027417">
    <property type="entry name" value="P-loop_NTPase"/>
</dbReference>
<dbReference type="Gene3D" id="1.20.5.190">
    <property type="match status" value="2"/>
</dbReference>
<dbReference type="Gene3D" id="1.20.58.530">
    <property type="match status" value="1"/>
</dbReference>
<dbReference type="Pfam" id="PF06017">
    <property type="entry name" value="Myosin_TH1"/>
    <property type="match status" value="1"/>
</dbReference>
<feature type="domain" description="Myosin motor" evidence="17">
    <location>
        <begin position="14"/>
        <end position="700"/>
    </location>
</feature>
<dbReference type="PANTHER" id="PTHR13140:SF802">
    <property type="entry name" value="UNCONVENTIONAL MYOSIN-IB ISOFORM X1"/>
    <property type="match status" value="1"/>
</dbReference>
<dbReference type="GO" id="GO:0005524">
    <property type="term" value="F:ATP binding"/>
    <property type="evidence" value="ECO:0007669"/>
    <property type="project" value="UniProtKB-UniRule"/>
</dbReference>
<dbReference type="GO" id="GO:0005516">
    <property type="term" value="F:calmodulin binding"/>
    <property type="evidence" value="ECO:0007669"/>
    <property type="project" value="UniProtKB-KW"/>
</dbReference>
<keyword evidence="8" id="KW-0832">Ubl conjugation</keyword>
<dbReference type="GO" id="GO:0006897">
    <property type="term" value="P:endocytosis"/>
    <property type="evidence" value="ECO:0007669"/>
    <property type="project" value="TreeGrafter"/>
</dbReference>
<proteinExistence type="inferred from homology"/>
<evidence type="ECO:0000256" key="7">
    <source>
        <dbReference type="ARBA" id="ARBA00022840"/>
    </source>
</evidence>
<dbReference type="PROSITE" id="PS51456">
    <property type="entry name" value="MYOSIN_MOTOR"/>
    <property type="match status" value="1"/>
</dbReference>
<dbReference type="Gene3D" id="1.20.120.720">
    <property type="entry name" value="Myosin VI head, motor domain, U50 subdomain"/>
    <property type="match status" value="1"/>
</dbReference>
<comment type="function">
    <text evidence="13">Motor protein that may participate in process critical to neuronal development and function such as cell migration, neurite outgrowth and vesicular transport.</text>
</comment>
<evidence type="ECO:0000313" key="19">
    <source>
        <dbReference type="Ensembl" id="ENSATEP00000036744.2"/>
    </source>
</evidence>
<keyword evidence="12 16" id="KW-0009">Actin-binding</keyword>
<dbReference type="GO" id="GO:0007015">
    <property type="term" value="P:actin filament organization"/>
    <property type="evidence" value="ECO:0007669"/>
    <property type="project" value="TreeGrafter"/>
</dbReference>
<organism evidence="19 20">
    <name type="scientific">Anabas testudineus</name>
    <name type="common">Climbing perch</name>
    <name type="synonym">Anthias testudineus</name>
    <dbReference type="NCBI Taxonomy" id="64144"/>
    <lineage>
        <taxon>Eukaryota</taxon>
        <taxon>Metazoa</taxon>
        <taxon>Chordata</taxon>
        <taxon>Craniata</taxon>
        <taxon>Vertebrata</taxon>
        <taxon>Euteleostomi</taxon>
        <taxon>Actinopterygii</taxon>
        <taxon>Neopterygii</taxon>
        <taxon>Teleostei</taxon>
        <taxon>Neoteleostei</taxon>
        <taxon>Acanthomorphata</taxon>
        <taxon>Anabantaria</taxon>
        <taxon>Anabantiformes</taxon>
        <taxon>Anabantoidei</taxon>
        <taxon>Anabantidae</taxon>
        <taxon>Anabas</taxon>
    </lineage>
</organism>
<dbReference type="PANTHER" id="PTHR13140">
    <property type="entry name" value="MYOSIN"/>
    <property type="match status" value="1"/>
</dbReference>
<dbReference type="SMART" id="SM00015">
    <property type="entry name" value="IQ"/>
    <property type="match status" value="5"/>
</dbReference>
<reference evidence="19" key="2">
    <citation type="submission" date="2025-08" db="UniProtKB">
        <authorList>
            <consortium name="Ensembl"/>
        </authorList>
    </citation>
    <scope>IDENTIFICATION</scope>
</reference>
<dbReference type="PRINTS" id="PR00193">
    <property type="entry name" value="MYOSINHEAVY"/>
</dbReference>
<evidence type="ECO:0000256" key="1">
    <source>
        <dbReference type="ARBA" id="ARBA00004544"/>
    </source>
</evidence>
<keyword evidence="4" id="KW-0597">Phosphoprotein</keyword>
<dbReference type="FunFam" id="1.20.58.530:FF:000004">
    <property type="entry name" value="Unconventional myosin ID"/>
    <property type="match status" value="1"/>
</dbReference>
<keyword evidence="5" id="KW-0677">Repeat</keyword>
<dbReference type="GO" id="GO:0030048">
    <property type="term" value="P:actin filament-based movement"/>
    <property type="evidence" value="ECO:0007669"/>
    <property type="project" value="TreeGrafter"/>
</dbReference>
<evidence type="ECO:0000256" key="9">
    <source>
        <dbReference type="ARBA" id="ARBA00022860"/>
    </source>
</evidence>
<keyword evidence="10 16" id="KW-0518">Myosin</keyword>
<evidence type="ECO:0000256" key="10">
    <source>
        <dbReference type="ARBA" id="ARBA00023123"/>
    </source>
</evidence>
<dbReference type="GO" id="GO:0051015">
    <property type="term" value="F:actin filament binding"/>
    <property type="evidence" value="ECO:0007669"/>
    <property type="project" value="TreeGrafter"/>
</dbReference>
<keyword evidence="6 16" id="KW-0547">Nucleotide-binding</keyword>
<evidence type="ECO:0000256" key="16">
    <source>
        <dbReference type="PROSITE-ProRule" id="PRU00782"/>
    </source>
</evidence>
<evidence type="ECO:0000256" key="6">
    <source>
        <dbReference type="ARBA" id="ARBA00022741"/>
    </source>
</evidence>
<dbReference type="FunFam" id="1.20.5.4820:FF:000013">
    <property type="entry name" value="LOW QUALITY PROTEIN: unconventional myosin-Ib"/>
    <property type="match status" value="1"/>
</dbReference>
<dbReference type="AlphaFoldDB" id="A0A7N5ZUA6"/>
<sequence length="1110" mass="128471">MNKHQKNGLIDNMIGVGDMVLLEPLSEDSFIENLRKRFDHSEIYTYIGSVVISLNPYRSLPIFTPDKVEEYRNRNFYELSPHIYALADEAYRSLRDQDKDQCILITGESGAGKTEASKLVMSYVAAVCGKGQEVNKVKEQLLQSNPVLEAFGNAKTVRNDNSSRFGKYMDIEFDFKGDPLGGVISNYLLEKSRVVKQPRGERNFHIFYQLLSGASDDTLKKLKLHRDFSKYNYLSLDSAVVNGLDDAANFRTVRNAMQIVGFMEDEVQSVLELVAAVLKLGNIEFKPESRCNGTDESRIKDKNDLKEMCELLGIEQSVLERAFSYRTVEAKMEKVSTTLNVAQAYYARDALAKNLYSRLFTWLVTRINESIKAQAKTRHKVMGVLDIYGFEIFEDNSFEQFIINYCNEKLQQIFIELTLREEQEEYIREGIEWTNIEYFNNAIICDLIENNKNGILAMLDEECLRPGTVTDETFLDKLNTVCAEHQHFESRLSKNSKFLTDHSLPHSCFRIQHYAGKVLYRTEGFVDKNNDLLYRDLSQAMYKANHCLIKQLFPEGNPAKVNLKRPPTAGFQFKASVGTLMRNLQTKNPNYIRCIKPNDKKAPHIFTESLVCHQVRYLGLMENVRVRRAGYAFRQTYEPCLERYKMLCKRTWPHWRGPAREGVEVLMTDLQVSAEEFAYGRSKIFIRNPRTLFFLEERRRQCLQDLATLIQKIYRGWKCRSQFLLLKQSQIIVAAWYRRYAQQKKYQKIKSATTVVQSYTRGWQARKLLRELKYQKRCEEAVTTIAAYWHGTQARRELRRLKEEARRKHAVAVIWAYWQGLKVRREYRKYFRANAGKKIYDFTIQRIMQKYFLGLKNTMPSMSPIDNKWPARPYLFLDGVHTELRRIFHLWRCKKYRSQFTEERKAVYEEKLEASEIFKDKKALYPSSVSQPFKGDYLEISKNPKYLKLNSAVDEKVLLADVVNKINRANGKGTARIFLLTKKSVVLADQKTGQVKASVPLPDLSSVSVSTQSDGFFALKLKEGSASAVKGDFLLSSEHLIEIITKLHRTGATAPDREQLNIDISDEFLVQFKQDKVCVKFIQGAPKNGNSVSCKRKNNRLLEVSVPTTA</sequence>
<comment type="subcellular location">
    <subcellularLocation>
        <location evidence="1">Cytoplasm</location>
        <location evidence="1">Cell cortex</location>
    </subcellularLocation>
</comment>
<evidence type="ECO:0000259" key="17">
    <source>
        <dbReference type="PROSITE" id="PS51456"/>
    </source>
</evidence>
<dbReference type="FunFam" id="1.20.5.190:FF:000007">
    <property type="entry name" value="Myosin-ib isoform 2"/>
    <property type="match status" value="1"/>
</dbReference>
<dbReference type="GO" id="GO:0000146">
    <property type="term" value="F:microfilament motor activity"/>
    <property type="evidence" value="ECO:0007669"/>
    <property type="project" value="TreeGrafter"/>
</dbReference>
<reference evidence="19" key="3">
    <citation type="submission" date="2025-09" db="UniProtKB">
        <authorList>
            <consortium name="Ensembl"/>
        </authorList>
    </citation>
    <scope>IDENTIFICATION</scope>
</reference>
<dbReference type="GO" id="GO:0005903">
    <property type="term" value="C:brush border"/>
    <property type="evidence" value="ECO:0007669"/>
    <property type="project" value="TreeGrafter"/>
</dbReference>
<evidence type="ECO:0000256" key="13">
    <source>
        <dbReference type="ARBA" id="ARBA00058091"/>
    </source>
</evidence>
<dbReference type="InterPro" id="IPR036072">
    <property type="entry name" value="MYSc_Myo1"/>
</dbReference>
<protein>
    <recommendedName>
        <fullName evidence="14">Unconventional myosin-Ib</fullName>
    </recommendedName>
    <alternativeName>
        <fullName evidence="15">Myosin I alpha</fullName>
    </alternativeName>
</protein>
<dbReference type="InterPro" id="IPR000048">
    <property type="entry name" value="IQ_motif_EF-hand-BS"/>
</dbReference>
<keyword evidence="20" id="KW-1185">Reference proteome</keyword>
<reference evidence="19" key="1">
    <citation type="submission" date="2021-04" db="EMBL/GenBank/DDBJ databases">
        <authorList>
            <consortium name="Wellcome Sanger Institute Data Sharing"/>
        </authorList>
    </citation>
    <scope>NUCLEOTIDE SEQUENCE [LARGE SCALE GENOMIC DNA]</scope>
</reference>
<dbReference type="GO" id="GO:0005902">
    <property type="term" value="C:microvillus"/>
    <property type="evidence" value="ECO:0007669"/>
    <property type="project" value="TreeGrafter"/>
</dbReference>
<dbReference type="FunFam" id="1.20.120.720:FF:000004">
    <property type="entry name" value="unconventional myosin-Ib isoform X1"/>
    <property type="match status" value="1"/>
</dbReference>
<evidence type="ECO:0000256" key="14">
    <source>
        <dbReference type="ARBA" id="ARBA00068082"/>
    </source>
</evidence>
<accession>A0A7N5ZUA6</accession>
<keyword evidence="7 16" id="KW-0067">ATP-binding</keyword>
<evidence type="ECO:0000256" key="15">
    <source>
        <dbReference type="ARBA" id="ARBA00083826"/>
    </source>
</evidence>
<keyword evidence="9" id="KW-0112">Calmodulin-binding</keyword>
<dbReference type="Pfam" id="PF00612">
    <property type="entry name" value="IQ"/>
    <property type="match status" value="2"/>
</dbReference>
<dbReference type="CDD" id="cd01378">
    <property type="entry name" value="MYSc_Myo1"/>
    <property type="match status" value="1"/>
</dbReference>
<dbReference type="SMART" id="SM00242">
    <property type="entry name" value="MYSc"/>
    <property type="match status" value="1"/>
</dbReference>
<dbReference type="CDD" id="cd23767">
    <property type="entry name" value="IQCD"/>
    <property type="match status" value="1"/>
</dbReference>
<evidence type="ECO:0000256" key="3">
    <source>
        <dbReference type="ARBA" id="ARBA00022499"/>
    </source>
</evidence>
<feature type="region of interest" description="Actin-binding" evidence="16">
    <location>
        <begin position="577"/>
        <end position="599"/>
    </location>
</feature>
<dbReference type="InterPro" id="IPR010926">
    <property type="entry name" value="Myosin_TH1"/>
</dbReference>
<dbReference type="GO" id="GO:0005938">
    <property type="term" value="C:cell cortex"/>
    <property type="evidence" value="ECO:0007669"/>
    <property type="project" value="UniProtKB-SubCell"/>
</dbReference>
<evidence type="ECO:0000256" key="8">
    <source>
        <dbReference type="ARBA" id="ARBA00022843"/>
    </source>
</evidence>
<dbReference type="Ensembl" id="ENSATET00000053859.2">
    <property type="protein sequence ID" value="ENSATEP00000036744.2"/>
    <property type="gene ID" value="ENSATEG00000004304.3"/>
</dbReference>
<evidence type="ECO:0000256" key="11">
    <source>
        <dbReference type="ARBA" id="ARBA00023175"/>
    </source>
</evidence>
<dbReference type="Gene3D" id="1.10.10.820">
    <property type="match status" value="1"/>
</dbReference>
<gene>
    <name evidence="19" type="primary">MYO1B</name>
</gene>
<feature type="binding site" evidence="16">
    <location>
        <begin position="107"/>
        <end position="114"/>
    </location>
    <ligand>
        <name>ATP</name>
        <dbReference type="ChEBI" id="CHEBI:30616"/>
    </ligand>
</feature>
<comment type="similarity">
    <text evidence="2 16">Belongs to the TRAFAC class myosin-kinesin ATPase superfamily. Myosin family.</text>
</comment>
<dbReference type="InterPro" id="IPR036961">
    <property type="entry name" value="Kinesin_motor_dom_sf"/>
</dbReference>
<feature type="domain" description="TH1" evidence="18">
    <location>
        <begin position="922"/>
        <end position="1108"/>
    </location>
</feature>
<dbReference type="Gene3D" id="6.20.240.20">
    <property type="match status" value="1"/>
</dbReference>
<keyword evidence="11 16" id="KW-0505">Motor protein</keyword>
<evidence type="ECO:0000256" key="5">
    <source>
        <dbReference type="ARBA" id="ARBA00022737"/>
    </source>
</evidence>
<evidence type="ECO:0000259" key="18">
    <source>
        <dbReference type="PROSITE" id="PS51757"/>
    </source>
</evidence>
<dbReference type="GeneTree" id="ENSGT00940000155752"/>
<evidence type="ECO:0000256" key="4">
    <source>
        <dbReference type="ARBA" id="ARBA00022553"/>
    </source>
</evidence>
<dbReference type="Proteomes" id="UP000265040">
    <property type="component" value="Chromosome 21"/>
</dbReference>
<dbReference type="SUPFAM" id="SSF52540">
    <property type="entry name" value="P-loop containing nucleoside triphosphate hydrolases"/>
    <property type="match status" value="2"/>
</dbReference>
<keyword evidence="3" id="KW-1017">Isopeptide bond</keyword>
<dbReference type="GO" id="GO:0005886">
    <property type="term" value="C:plasma membrane"/>
    <property type="evidence" value="ECO:0007669"/>
    <property type="project" value="TreeGrafter"/>
</dbReference>